<gene>
    <name evidence="4" type="ORF">OBE_16651</name>
</gene>
<sequence>MLEEQLKKINELSFQANKTKDEKEKEQLENDVKSIIFDLKKQAIESFKSESDIKKFLDNIIKFNNYSYNNQCLIWMQNPDANYVAPLRTFNKMGYHINSGEQGIKILVPTFYTIVKIKTDVNGKYEYKPLFVLSEDELKKYKDKSDDSITYHSEKLSNFKVGSVFDASQTNMPLDELNEKLNPVLEDDRAEGIEDIFIKSIYRNGFKVKYEDKIESGAKGYCDFKNSTIVVHKGLSNLMRLKVVIHEYAHSLAHKHLLNNHQDYQEHRNKYETEAESIAYVVSKYLGMDTSQYSNMYLYSWSKDKDFKEIDDSLNTIVNYSKMIINNYEKILSKSQNISLDENSYNSYVSI</sequence>
<reference evidence="4" key="1">
    <citation type="journal article" date="2013" name="Environ. Microbiol.">
        <title>Microbiota from the distal guts of lean and obese adolescents exhibit partial functional redundancy besides clear differences in community structure.</title>
        <authorList>
            <person name="Ferrer M."/>
            <person name="Ruiz A."/>
            <person name="Lanza F."/>
            <person name="Haange S.B."/>
            <person name="Oberbach A."/>
            <person name="Till H."/>
            <person name="Bargiela R."/>
            <person name="Campoy C."/>
            <person name="Segura M.T."/>
            <person name="Richter M."/>
            <person name="von Bergen M."/>
            <person name="Seifert J."/>
            <person name="Suarez A."/>
        </authorList>
    </citation>
    <scope>NUCLEOTIDE SEQUENCE</scope>
</reference>
<feature type="domain" description="N-terminal" evidence="3">
    <location>
        <begin position="33"/>
        <end position="119"/>
    </location>
</feature>
<accession>K1RW90</accession>
<evidence type="ECO:0000259" key="2">
    <source>
        <dbReference type="Pfam" id="PF06114"/>
    </source>
</evidence>
<organism evidence="4">
    <name type="scientific">human gut metagenome</name>
    <dbReference type="NCBI Taxonomy" id="408170"/>
    <lineage>
        <taxon>unclassified sequences</taxon>
        <taxon>metagenomes</taxon>
        <taxon>organismal metagenomes</taxon>
    </lineage>
</organism>
<dbReference type="Gene3D" id="1.10.10.2910">
    <property type="match status" value="1"/>
</dbReference>
<proteinExistence type="predicted"/>
<protein>
    <submittedName>
        <fullName evidence="4">Protein containing DUF955</fullName>
    </submittedName>
</protein>
<feature type="domain" description="IrrE N-terminal-like" evidence="2">
    <location>
        <begin position="207"/>
        <end position="306"/>
    </location>
</feature>
<keyword evidence="1" id="KW-0175">Coiled coil</keyword>
<evidence type="ECO:0000259" key="3">
    <source>
        <dbReference type="Pfam" id="PF08401"/>
    </source>
</evidence>
<feature type="coiled-coil region" evidence="1">
    <location>
        <begin position="2"/>
        <end position="29"/>
    </location>
</feature>
<dbReference type="AlphaFoldDB" id="K1RW90"/>
<comment type="caution">
    <text evidence="4">The sequence shown here is derived from an EMBL/GenBank/DDBJ whole genome shotgun (WGS) entry which is preliminary data.</text>
</comment>
<dbReference type="Pfam" id="PF08401">
    <property type="entry name" value="ArdcN"/>
    <property type="match status" value="1"/>
</dbReference>
<name>K1RW90_9ZZZZ</name>
<evidence type="ECO:0000256" key="1">
    <source>
        <dbReference type="SAM" id="Coils"/>
    </source>
</evidence>
<evidence type="ECO:0000313" key="4">
    <source>
        <dbReference type="EMBL" id="EKC45825.1"/>
    </source>
</evidence>
<dbReference type="GO" id="GO:0003697">
    <property type="term" value="F:single-stranded DNA binding"/>
    <property type="evidence" value="ECO:0007669"/>
    <property type="project" value="InterPro"/>
</dbReference>
<dbReference type="InterPro" id="IPR013610">
    <property type="entry name" value="ArdC_N"/>
</dbReference>
<dbReference type="InterPro" id="IPR010359">
    <property type="entry name" value="IrrE_HExxH"/>
</dbReference>
<dbReference type="EMBL" id="AJWZ01011270">
    <property type="protein sequence ID" value="EKC45825.1"/>
    <property type="molecule type" value="Genomic_DNA"/>
</dbReference>
<dbReference type="Pfam" id="PF06114">
    <property type="entry name" value="Peptidase_M78"/>
    <property type="match status" value="1"/>
</dbReference>